<name>A0A1M6GE22_9FLAO</name>
<dbReference type="Pfam" id="PF13648">
    <property type="entry name" value="Lipocalin_4"/>
    <property type="match status" value="1"/>
</dbReference>
<organism evidence="2 3">
    <name type="scientific">Aequorivita viscosa</name>
    <dbReference type="NCBI Taxonomy" id="797419"/>
    <lineage>
        <taxon>Bacteria</taxon>
        <taxon>Pseudomonadati</taxon>
        <taxon>Bacteroidota</taxon>
        <taxon>Flavobacteriia</taxon>
        <taxon>Flavobacteriales</taxon>
        <taxon>Flavobacteriaceae</taxon>
        <taxon>Aequorivita</taxon>
    </lineage>
</organism>
<protein>
    <submittedName>
        <fullName evidence="2">Lipocalin-like domain-containing protein</fullName>
    </submittedName>
</protein>
<gene>
    <name evidence="2" type="ORF">SAMN04487908_10956</name>
</gene>
<keyword evidence="3" id="KW-1185">Reference proteome</keyword>
<dbReference type="AlphaFoldDB" id="A0A1M6GE22"/>
<sequence length="159" mass="17894">MKKFLILALIAATSIACGPPKTVQESKKVIKGYWNLDEISYNKSGTFNVTVFNDTSAECFEGSTWRFIPNNNTGRYSIDNPDCPTGERNFIFTIVEIDPASGLYDFIVKPTDAKGNSADKSGFRLRLAQLSDNNMRWEQTVTLDGEPFKIKMDFSKIEE</sequence>
<dbReference type="EMBL" id="FQYV01000009">
    <property type="protein sequence ID" value="SHJ08195.1"/>
    <property type="molecule type" value="Genomic_DNA"/>
</dbReference>
<dbReference type="PROSITE" id="PS51257">
    <property type="entry name" value="PROKAR_LIPOPROTEIN"/>
    <property type="match status" value="1"/>
</dbReference>
<evidence type="ECO:0000313" key="3">
    <source>
        <dbReference type="Proteomes" id="UP000184172"/>
    </source>
</evidence>
<reference evidence="3" key="1">
    <citation type="submission" date="2016-11" db="EMBL/GenBank/DDBJ databases">
        <authorList>
            <person name="Varghese N."/>
            <person name="Submissions S."/>
        </authorList>
    </citation>
    <scope>NUCLEOTIDE SEQUENCE [LARGE SCALE GENOMIC DNA]</scope>
    <source>
        <strain evidence="3">DSM 26349</strain>
    </source>
</reference>
<dbReference type="STRING" id="797419.SAMN05216556_11159"/>
<evidence type="ECO:0000313" key="2">
    <source>
        <dbReference type="EMBL" id="SHJ08195.1"/>
    </source>
</evidence>
<dbReference type="InterPro" id="IPR024311">
    <property type="entry name" value="Lipocalin-like"/>
</dbReference>
<proteinExistence type="predicted"/>
<dbReference type="RefSeq" id="WP_073217272.1">
    <property type="nucleotide sequence ID" value="NZ_FNNS01000011.1"/>
</dbReference>
<feature type="domain" description="Lipocalin-like" evidence="1">
    <location>
        <begin position="30"/>
        <end position="95"/>
    </location>
</feature>
<evidence type="ECO:0000259" key="1">
    <source>
        <dbReference type="Pfam" id="PF13648"/>
    </source>
</evidence>
<dbReference type="Proteomes" id="UP000184172">
    <property type="component" value="Unassembled WGS sequence"/>
</dbReference>
<dbReference type="OrthoDB" id="1121756at2"/>
<accession>A0A1M6GE22</accession>